<organism evidence="1 2">
    <name type="scientific">candidate division KSB3 bacterium</name>
    <dbReference type="NCBI Taxonomy" id="2044937"/>
    <lineage>
        <taxon>Bacteria</taxon>
        <taxon>candidate division KSB3</taxon>
    </lineage>
</organism>
<dbReference type="Proteomes" id="UP000229740">
    <property type="component" value="Unassembled WGS sequence"/>
</dbReference>
<sequence>MTTEIHGNHIVSLLQEHVESLHGLELATGDSLIASGLIESFEFINFLSVLESTFEIKLELDMLDFEYFETPDSIALMLNQMKERIAKGGAA</sequence>
<dbReference type="InterPro" id="IPR036736">
    <property type="entry name" value="ACP-like_sf"/>
</dbReference>
<name>A0A2G6EAS6_9BACT</name>
<reference evidence="1 2" key="1">
    <citation type="submission" date="2017-10" db="EMBL/GenBank/DDBJ databases">
        <title>Novel microbial diversity and functional potential in the marine mammal oral microbiome.</title>
        <authorList>
            <person name="Dudek N.K."/>
            <person name="Sun C.L."/>
            <person name="Burstein D."/>
            <person name="Kantor R.S."/>
            <person name="Aliaga Goltsman D.S."/>
            <person name="Bik E.M."/>
            <person name="Thomas B.C."/>
            <person name="Banfield J.F."/>
            <person name="Relman D.A."/>
        </authorList>
    </citation>
    <scope>NUCLEOTIDE SEQUENCE [LARGE SCALE GENOMIC DNA]</scope>
    <source>
        <strain evidence="1">DOLZORAL124_49_17</strain>
    </source>
</reference>
<proteinExistence type="predicted"/>
<dbReference type="SUPFAM" id="SSF47336">
    <property type="entry name" value="ACP-like"/>
    <property type="match status" value="1"/>
</dbReference>
<evidence type="ECO:0008006" key="3">
    <source>
        <dbReference type="Google" id="ProtNLM"/>
    </source>
</evidence>
<dbReference type="EMBL" id="PDPS01000020">
    <property type="protein sequence ID" value="PID59165.1"/>
    <property type="molecule type" value="Genomic_DNA"/>
</dbReference>
<accession>A0A2G6EAS6</accession>
<comment type="caution">
    <text evidence="1">The sequence shown here is derived from an EMBL/GenBank/DDBJ whole genome shotgun (WGS) entry which is preliminary data.</text>
</comment>
<dbReference type="Gene3D" id="1.10.1200.10">
    <property type="entry name" value="ACP-like"/>
    <property type="match status" value="1"/>
</dbReference>
<dbReference type="AlphaFoldDB" id="A0A2G6EAS6"/>
<protein>
    <recommendedName>
        <fullName evidence="3">Carrier domain-containing protein</fullName>
    </recommendedName>
</protein>
<evidence type="ECO:0000313" key="1">
    <source>
        <dbReference type="EMBL" id="PID59165.1"/>
    </source>
</evidence>
<gene>
    <name evidence="1" type="ORF">CSB45_01830</name>
</gene>
<evidence type="ECO:0000313" key="2">
    <source>
        <dbReference type="Proteomes" id="UP000229740"/>
    </source>
</evidence>